<comment type="caution">
    <text evidence="1">The sequence shown here is derived from an EMBL/GenBank/DDBJ whole genome shotgun (WGS) entry which is preliminary data.</text>
</comment>
<dbReference type="EMBL" id="JAAOIW010000005">
    <property type="protein sequence ID" value="NHN31208.1"/>
    <property type="molecule type" value="Genomic_DNA"/>
</dbReference>
<gene>
    <name evidence="1" type="ORF">G9U52_15315</name>
</gene>
<dbReference type="Pfam" id="PF08863">
    <property type="entry name" value="YolD"/>
    <property type="match status" value="1"/>
</dbReference>
<evidence type="ECO:0000313" key="2">
    <source>
        <dbReference type="Proteomes" id="UP001165962"/>
    </source>
</evidence>
<dbReference type="RefSeq" id="WP_166151023.1">
    <property type="nucleotide sequence ID" value="NZ_JAAOIW010000005.1"/>
</dbReference>
<dbReference type="InterPro" id="IPR014962">
    <property type="entry name" value="YolD"/>
</dbReference>
<accession>A0ABX0J5G3</accession>
<evidence type="ECO:0000313" key="1">
    <source>
        <dbReference type="EMBL" id="NHN31208.1"/>
    </source>
</evidence>
<keyword evidence="2" id="KW-1185">Reference proteome</keyword>
<dbReference type="Proteomes" id="UP001165962">
    <property type="component" value="Unassembled WGS sequence"/>
</dbReference>
<organism evidence="1 2">
    <name type="scientific">Paenibacillus agricola</name>
    <dbReference type="NCBI Taxonomy" id="2716264"/>
    <lineage>
        <taxon>Bacteria</taxon>
        <taxon>Bacillati</taxon>
        <taxon>Bacillota</taxon>
        <taxon>Bacilli</taxon>
        <taxon>Bacillales</taxon>
        <taxon>Paenibacillaceae</taxon>
        <taxon>Paenibacillus</taxon>
    </lineage>
</organism>
<name>A0ABX0J5G3_9BACL</name>
<sequence>MKQAPSKKLEGNGHWESSRMVLPEHVIALNRHDKDKLRITKPILTEDEQENIFGLIRSTRACCLPVTLTCMVNSSMR</sequence>
<reference evidence="1" key="1">
    <citation type="submission" date="2020-03" db="EMBL/GenBank/DDBJ databases">
        <title>Draft sequencing of Paenibacilllus sp. S3N08.</title>
        <authorList>
            <person name="Kim D.-U."/>
        </authorList>
    </citation>
    <scope>NUCLEOTIDE SEQUENCE</scope>
    <source>
        <strain evidence="1">S3N08</strain>
    </source>
</reference>
<protein>
    <submittedName>
        <fullName evidence="1">YolD-like family protein</fullName>
    </submittedName>
</protein>
<proteinExistence type="predicted"/>